<sequence length="137" mass="15526">MSEGGYIQGAGDDFSRLISVCREGLVGRSRNATAWAVDVSPIFGLKKAGWSVVPALTRELDEIYDRIMQQVRTMRSEATRVGGMARARQIAGNQWLYEHNVLPRRLNRGIAYPVIHRMIEITVCVFTKLSLYRRNIT</sequence>
<comment type="caution">
    <text evidence="1">The sequence shown here is derived from an EMBL/GenBank/DDBJ whole genome shotgun (WGS) entry which is preliminary data.</text>
</comment>
<proteinExistence type="predicted"/>
<gene>
    <name evidence="1" type="ORF">H109_02002</name>
</gene>
<evidence type="ECO:0000313" key="2">
    <source>
        <dbReference type="Proteomes" id="UP000024533"/>
    </source>
</evidence>
<evidence type="ECO:0000313" key="1">
    <source>
        <dbReference type="EMBL" id="KDB26179.1"/>
    </source>
</evidence>
<dbReference type="HOGENOM" id="CLU_154778_0_0_1"/>
<dbReference type="Proteomes" id="UP000024533">
    <property type="component" value="Unassembled WGS sequence"/>
</dbReference>
<organism evidence="1 2">
    <name type="scientific">Trichophyton interdigitale (strain MR816)</name>
    <dbReference type="NCBI Taxonomy" id="1215338"/>
    <lineage>
        <taxon>Eukaryota</taxon>
        <taxon>Fungi</taxon>
        <taxon>Dikarya</taxon>
        <taxon>Ascomycota</taxon>
        <taxon>Pezizomycotina</taxon>
        <taxon>Eurotiomycetes</taxon>
        <taxon>Eurotiomycetidae</taxon>
        <taxon>Onygenales</taxon>
        <taxon>Arthrodermataceae</taxon>
        <taxon>Trichophyton</taxon>
    </lineage>
</organism>
<dbReference type="EMBL" id="AOKY01000154">
    <property type="protein sequence ID" value="KDB26179.1"/>
    <property type="molecule type" value="Genomic_DNA"/>
</dbReference>
<keyword evidence="2" id="KW-1185">Reference proteome</keyword>
<accession>A0A059JEI1</accession>
<name>A0A059JEI1_TRIIM</name>
<dbReference type="OrthoDB" id="4172720at2759"/>
<dbReference type="STRING" id="1215338.A0A059JEI1"/>
<dbReference type="AlphaFoldDB" id="A0A059JEI1"/>
<protein>
    <submittedName>
        <fullName evidence="1">Uncharacterized protein</fullName>
    </submittedName>
</protein>
<reference evidence="1 2" key="1">
    <citation type="submission" date="2014-02" db="EMBL/GenBank/DDBJ databases">
        <title>The Genome Sequence of Trichophyton interdigitale MR816.</title>
        <authorList>
            <consortium name="The Broad Institute Genomics Platform"/>
            <person name="Cuomo C.A."/>
            <person name="White T.C."/>
            <person name="Graser Y."/>
            <person name="Martinez-Rossi N."/>
            <person name="Heitman J."/>
            <person name="Young S.K."/>
            <person name="Zeng Q."/>
            <person name="Gargeya S."/>
            <person name="Abouelleil A."/>
            <person name="Alvarado L."/>
            <person name="Chapman S.B."/>
            <person name="Gainer-Dewar J."/>
            <person name="Goldberg J."/>
            <person name="Griggs A."/>
            <person name="Gujja S."/>
            <person name="Hansen M."/>
            <person name="Howarth C."/>
            <person name="Imamovic A."/>
            <person name="Larimer J."/>
            <person name="Martinez D."/>
            <person name="Murphy C."/>
            <person name="Pearson M.D."/>
            <person name="Persinoti G."/>
            <person name="Poon T."/>
            <person name="Priest M."/>
            <person name="Roberts A.D."/>
            <person name="Saif S."/>
            <person name="Shea T.D."/>
            <person name="Sykes S.N."/>
            <person name="Wortman J."/>
            <person name="Nusbaum C."/>
            <person name="Birren B."/>
        </authorList>
    </citation>
    <scope>NUCLEOTIDE SEQUENCE [LARGE SCALE GENOMIC DNA]</scope>
    <source>
        <strain evidence="1 2">MR816</strain>
    </source>
</reference>